<gene>
    <name evidence="2" type="ORF">P691DRAFT_781766</name>
</gene>
<proteinExistence type="predicted"/>
<name>A0A9P6C102_9AGAR</name>
<sequence length="178" mass="18607">MTPTSQNNAHLNHSATTGTVLTTTATRKAAILLAIEVLKEAHDALTGNSDAEADSTTNSAHGVAAWVRSQTFTDGTDESLPAPTSTDTPTPAGTTARRPPTKRPAPPKIPDNSGTRKVRRKVLVDSSDSESDIVFMGMNRNSDMVKAATGSPTVNKKACSQSKGPAPFNPGSNKQPEV</sequence>
<comment type="caution">
    <text evidence="2">The sequence shown here is derived from an EMBL/GenBank/DDBJ whole genome shotgun (WGS) entry which is preliminary data.</text>
</comment>
<feature type="compositionally biased region" description="Low complexity" evidence="1">
    <location>
        <begin position="81"/>
        <end position="98"/>
    </location>
</feature>
<evidence type="ECO:0000313" key="2">
    <source>
        <dbReference type="EMBL" id="KAF9447921.1"/>
    </source>
</evidence>
<feature type="compositionally biased region" description="Polar residues" evidence="1">
    <location>
        <begin position="150"/>
        <end position="163"/>
    </location>
</feature>
<dbReference type="EMBL" id="MU151180">
    <property type="protein sequence ID" value="KAF9447921.1"/>
    <property type="molecule type" value="Genomic_DNA"/>
</dbReference>
<organism evidence="2 3">
    <name type="scientific">Macrolepiota fuliginosa MF-IS2</name>
    <dbReference type="NCBI Taxonomy" id="1400762"/>
    <lineage>
        <taxon>Eukaryota</taxon>
        <taxon>Fungi</taxon>
        <taxon>Dikarya</taxon>
        <taxon>Basidiomycota</taxon>
        <taxon>Agaricomycotina</taxon>
        <taxon>Agaricomycetes</taxon>
        <taxon>Agaricomycetidae</taxon>
        <taxon>Agaricales</taxon>
        <taxon>Agaricineae</taxon>
        <taxon>Agaricaceae</taxon>
        <taxon>Macrolepiota</taxon>
    </lineage>
</organism>
<evidence type="ECO:0000313" key="3">
    <source>
        <dbReference type="Proteomes" id="UP000807342"/>
    </source>
</evidence>
<keyword evidence="3" id="KW-1185">Reference proteome</keyword>
<dbReference type="AlphaFoldDB" id="A0A9P6C102"/>
<reference evidence="2" key="1">
    <citation type="submission" date="2020-11" db="EMBL/GenBank/DDBJ databases">
        <authorList>
            <consortium name="DOE Joint Genome Institute"/>
            <person name="Ahrendt S."/>
            <person name="Riley R."/>
            <person name="Andreopoulos W."/>
            <person name="Labutti K."/>
            <person name="Pangilinan J."/>
            <person name="Ruiz-Duenas F.J."/>
            <person name="Barrasa J.M."/>
            <person name="Sanchez-Garcia M."/>
            <person name="Camarero S."/>
            <person name="Miyauchi S."/>
            <person name="Serrano A."/>
            <person name="Linde D."/>
            <person name="Babiker R."/>
            <person name="Drula E."/>
            <person name="Ayuso-Fernandez I."/>
            <person name="Pacheco R."/>
            <person name="Padilla G."/>
            <person name="Ferreira P."/>
            <person name="Barriuso J."/>
            <person name="Kellner H."/>
            <person name="Castanera R."/>
            <person name="Alfaro M."/>
            <person name="Ramirez L."/>
            <person name="Pisabarro A.G."/>
            <person name="Kuo A."/>
            <person name="Tritt A."/>
            <person name="Lipzen A."/>
            <person name="He G."/>
            <person name="Yan M."/>
            <person name="Ng V."/>
            <person name="Cullen D."/>
            <person name="Martin F."/>
            <person name="Rosso M.-N."/>
            <person name="Henrissat B."/>
            <person name="Hibbett D."/>
            <person name="Martinez A.T."/>
            <person name="Grigoriev I.V."/>
        </authorList>
    </citation>
    <scope>NUCLEOTIDE SEQUENCE</scope>
    <source>
        <strain evidence="2">MF-IS2</strain>
    </source>
</reference>
<protein>
    <submittedName>
        <fullName evidence="2">Uncharacterized protein</fullName>
    </submittedName>
</protein>
<accession>A0A9P6C102</accession>
<evidence type="ECO:0000256" key="1">
    <source>
        <dbReference type="SAM" id="MobiDB-lite"/>
    </source>
</evidence>
<feature type="region of interest" description="Disordered" evidence="1">
    <location>
        <begin position="73"/>
        <end position="178"/>
    </location>
</feature>
<dbReference type="Proteomes" id="UP000807342">
    <property type="component" value="Unassembled WGS sequence"/>
</dbReference>